<dbReference type="Proteomes" id="UP000199337">
    <property type="component" value="Unassembled WGS sequence"/>
</dbReference>
<accession>A0A1I2WPE0</accession>
<organism evidence="1 2">
    <name type="scientific">Desulfotruncus arcticus DSM 17038</name>
    <dbReference type="NCBI Taxonomy" id="1121424"/>
    <lineage>
        <taxon>Bacteria</taxon>
        <taxon>Bacillati</taxon>
        <taxon>Bacillota</taxon>
        <taxon>Clostridia</taxon>
        <taxon>Eubacteriales</taxon>
        <taxon>Desulfallaceae</taxon>
        <taxon>Desulfotruncus</taxon>
    </lineage>
</organism>
<name>A0A1I2WPE0_9FIRM</name>
<keyword evidence="2" id="KW-1185">Reference proteome</keyword>
<dbReference type="AlphaFoldDB" id="A0A1I2WPE0"/>
<proteinExistence type="predicted"/>
<dbReference type="OrthoDB" id="1809172at2"/>
<sequence>MPNDNNQNMFNNPLVSLLLMVAASVPDPQGKLNSLGQAINSMRDAVNSINAGLETFHTQVMPMIMRQPEKK</sequence>
<evidence type="ECO:0000313" key="2">
    <source>
        <dbReference type="Proteomes" id="UP000199337"/>
    </source>
</evidence>
<gene>
    <name evidence="1" type="ORF">SAMN05660649_03580</name>
</gene>
<dbReference type="EMBL" id="FOOX01000014">
    <property type="protein sequence ID" value="SFH03250.1"/>
    <property type="molecule type" value="Genomic_DNA"/>
</dbReference>
<protein>
    <submittedName>
        <fullName evidence="1">Uncharacterized protein</fullName>
    </submittedName>
</protein>
<reference evidence="2" key="1">
    <citation type="submission" date="2016-10" db="EMBL/GenBank/DDBJ databases">
        <authorList>
            <person name="Varghese N."/>
            <person name="Submissions S."/>
        </authorList>
    </citation>
    <scope>NUCLEOTIDE SEQUENCE [LARGE SCALE GENOMIC DNA]</scope>
    <source>
        <strain evidence="2">DSM 17038</strain>
    </source>
</reference>
<dbReference type="RefSeq" id="WP_092472845.1">
    <property type="nucleotide sequence ID" value="NZ_FOOX01000014.1"/>
</dbReference>
<evidence type="ECO:0000313" key="1">
    <source>
        <dbReference type="EMBL" id="SFH03250.1"/>
    </source>
</evidence>